<dbReference type="PROSITE" id="PS50977">
    <property type="entry name" value="HTH_TETR_2"/>
    <property type="match status" value="1"/>
</dbReference>
<dbReference type="Pfam" id="PF00440">
    <property type="entry name" value="TetR_N"/>
    <property type="match status" value="1"/>
</dbReference>
<evidence type="ECO:0000313" key="4">
    <source>
        <dbReference type="EMBL" id="MBF6024040.1"/>
    </source>
</evidence>
<organism evidence="4 5">
    <name type="scientific">Lysobacter niastensis</name>
    <dbReference type="NCBI Taxonomy" id="380629"/>
    <lineage>
        <taxon>Bacteria</taxon>
        <taxon>Pseudomonadati</taxon>
        <taxon>Pseudomonadota</taxon>
        <taxon>Gammaproteobacteria</taxon>
        <taxon>Lysobacterales</taxon>
        <taxon>Lysobacteraceae</taxon>
        <taxon>Lysobacter</taxon>
    </lineage>
</organism>
<accession>A0ABS0B5E4</accession>
<dbReference type="PRINTS" id="PR00455">
    <property type="entry name" value="HTHTETR"/>
</dbReference>
<dbReference type="InterPro" id="IPR039536">
    <property type="entry name" value="TetR_C_Proteobacteria"/>
</dbReference>
<keyword evidence="1 2" id="KW-0238">DNA-binding</keyword>
<dbReference type="SUPFAM" id="SSF46689">
    <property type="entry name" value="Homeodomain-like"/>
    <property type="match status" value="1"/>
</dbReference>
<reference evidence="4 5" key="1">
    <citation type="submission" date="2020-11" db="EMBL/GenBank/DDBJ databases">
        <title>Draft Genome Sequence and Secondary Metabolite Biosynthetic Potential of the Lysobacter niastensis Type strain DSM 18481.</title>
        <authorList>
            <person name="Turrini P."/>
            <person name="Artuso I."/>
            <person name="Tescari M."/>
            <person name="Lugli G.A."/>
            <person name="Frangipani E."/>
            <person name="Ventura M."/>
            <person name="Visca P."/>
        </authorList>
    </citation>
    <scope>NUCLEOTIDE SEQUENCE [LARGE SCALE GENOMIC DNA]</scope>
    <source>
        <strain evidence="4 5">DSM 18481</strain>
    </source>
</reference>
<evidence type="ECO:0000256" key="1">
    <source>
        <dbReference type="ARBA" id="ARBA00023125"/>
    </source>
</evidence>
<feature type="domain" description="HTH tetR-type" evidence="3">
    <location>
        <begin position="18"/>
        <end position="78"/>
    </location>
</feature>
<dbReference type="InterPro" id="IPR036271">
    <property type="entry name" value="Tet_transcr_reg_TetR-rel_C_sf"/>
</dbReference>
<dbReference type="Gene3D" id="1.10.357.10">
    <property type="entry name" value="Tetracycline Repressor, domain 2"/>
    <property type="match status" value="1"/>
</dbReference>
<evidence type="ECO:0000259" key="3">
    <source>
        <dbReference type="PROSITE" id="PS50977"/>
    </source>
</evidence>
<gene>
    <name evidence="4" type="ORF">IU514_08355</name>
</gene>
<evidence type="ECO:0000256" key="2">
    <source>
        <dbReference type="PROSITE-ProRule" id="PRU00335"/>
    </source>
</evidence>
<proteinExistence type="predicted"/>
<evidence type="ECO:0000313" key="5">
    <source>
        <dbReference type="Proteomes" id="UP001429984"/>
    </source>
</evidence>
<dbReference type="EMBL" id="JADLZT010000004">
    <property type="protein sequence ID" value="MBF6024040.1"/>
    <property type="molecule type" value="Genomic_DNA"/>
</dbReference>
<sequence>MALPSDPAPAKRTRRSPDALRTQILDAASELFLREGYANTSIDAVIERVGGSKRAIYSHFGGKEDLFAAMVAGLSEQALEAIPEANERAEEDVRASLVDFARAIMRILMDPRTIALYRLVVSESGRMPGLAESFLRYGPGRATSGLTRLLERWANSGLLDVHDPKQAAEHFIGMLRDDSHLEVVLGVRKPLGERAQRSRVERVVHIFLDGVAVK</sequence>
<feature type="DNA-binding region" description="H-T-H motif" evidence="2">
    <location>
        <begin position="41"/>
        <end position="60"/>
    </location>
</feature>
<dbReference type="InterPro" id="IPR001647">
    <property type="entry name" value="HTH_TetR"/>
</dbReference>
<dbReference type="SUPFAM" id="SSF48498">
    <property type="entry name" value="Tetracyclin repressor-like, C-terminal domain"/>
    <property type="match status" value="1"/>
</dbReference>
<dbReference type="PANTHER" id="PTHR30055:SF146">
    <property type="entry name" value="HTH-TYPE TRANSCRIPTIONAL DUAL REGULATOR CECR"/>
    <property type="match status" value="1"/>
</dbReference>
<dbReference type="Proteomes" id="UP001429984">
    <property type="component" value="Unassembled WGS sequence"/>
</dbReference>
<dbReference type="InterPro" id="IPR050109">
    <property type="entry name" value="HTH-type_TetR-like_transc_reg"/>
</dbReference>
<comment type="caution">
    <text evidence="4">The sequence shown here is derived from an EMBL/GenBank/DDBJ whole genome shotgun (WGS) entry which is preliminary data.</text>
</comment>
<keyword evidence="5" id="KW-1185">Reference proteome</keyword>
<name>A0ABS0B5E4_9GAMM</name>
<protein>
    <submittedName>
        <fullName evidence="4">TetR/AcrR family transcriptional regulator</fullName>
    </submittedName>
</protein>
<dbReference type="InterPro" id="IPR009057">
    <property type="entry name" value="Homeodomain-like_sf"/>
</dbReference>
<dbReference type="PANTHER" id="PTHR30055">
    <property type="entry name" value="HTH-TYPE TRANSCRIPTIONAL REGULATOR RUTR"/>
    <property type="match status" value="1"/>
</dbReference>
<dbReference type="Pfam" id="PF14246">
    <property type="entry name" value="TetR_C_7"/>
    <property type="match status" value="1"/>
</dbReference>
<dbReference type="Gene3D" id="1.10.10.60">
    <property type="entry name" value="Homeodomain-like"/>
    <property type="match status" value="1"/>
</dbReference>
<dbReference type="RefSeq" id="WP_194930640.1">
    <property type="nucleotide sequence ID" value="NZ_JADLZT010000004.1"/>
</dbReference>